<reference evidence="1" key="2">
    <citation type="submission" date="2021-12" db="EMBL/GenBank/DDBJ databases">
        <title>Resequencing data analysis of finger millet.</title>
        <authorList>
            <person name="Hatakeyama M."/>
            <person name="Aluri S."/>
            <person name="Balachadran M.T."/>
            <person name="Sivarajan S.R."/>
            <person name="Poveda L."/>
            <person name="Shimizu-Inatsugi R."/>
            <person name="Schlapbach R."/>
            <person name="Sreeman S.M."/>
            <person name="Shimizu K.K."/>
        </authorList>
    </citation>
    <scope>NUCLEOTIDE SEQUENCE</scope>
</reference>
<keyword evidence="2" id="KW-1185">Reference proteome</keyword>
<gene>
    <name evidence="1" type="primary">gb03539</name>
    <name evidence="1" type="ORF">PR202_gb03539</name>
</gene>
<reference evidence="1" key="1">
    <citation type="journal article" date="2018" name="DNA Res.">
        <title>Multiple hybrid de novo genome assembly of finger millet, an orphan allotetraploid crop.</title>
        <authorList>
            <person name="Hatakeyama M."/>
            <person name="Aluri S."/>
            <person name="Balachadran M.T."/>
            <person name="Sivarajan S.R."/>
            <person name="Patrignani A."/>
            <person name="Gruter S."/>
            <person name="Poveda L."/>
            <person name="Shimizu-Inatsugi R."/>
            <person name="Baeten J."/>
            <person name="Francoijs K.J."/>
            <person name="Nataraja K.N."/>
            <person name="Reddy Y.A.N."/>
            <person name="Phadnis S."/>
            <person name="Ravikumar R.L."/>
            <person name="Schlapbach R."/>
            <person name="Sreeman S.M."/>
            <person name="Shimizu K.K."/>
        </authorList>
    </citation>
    <scope>NUCLEOTIDE SEQUENCE</scope>
</reference>
<dbReference type="AlphaFoldDB" id="A0AAV5E222"/>
<name>A0AAV5E222_ELECO</name>
<protein>
    <submittedName>
        <fullName evidence="1">Uncharacterized protein</fullName>
    </submittedName>
</protein>
<accession>A0AAV5E222</accession>
<dbReference type="PANTHER" id="PTHR33116:SF87">
    <property type="entry name" value="OS01G0158850 PROTEIN"/>
    <property type="match status" value="1"/>
</dbReference>
<dbReference type="EMBL" id="BQKI01000072">
    <property type="protein sequence ID" value="GJN16538.1"/>
    <property type="molecule type" value="Genomic_DNA"/>
</dbReference>
<proteinExistence type="predicted"/>
<dbReference type="Proteomes" id="UP001054889">
    <property type="component" value="Unassembled WGS sequence"/>
</dbReference>
<evidence type="ECO:0000313" key="2">
    <source>
        <dbReference type="Proteomes" id="UP001054889"/>
    </source>
</evidence>
<sequence length="148" mass="17360">MAGWRGKLLSYAARVELIKSCLASIPVYLMSFIKLPKWAIEILNSHMAHCLWNNTENQHKYHLAHWKLVRMRKEYGGFGILDLRDLNICLLGSWLKRYQVDNDKIWKQVVDHKYKTSQPNVFCSNAQVSSHFFKGFIWAAQVAKMGYR</sequence>
<evidence type="ECO:0000313" key="1">
    <source>
        <dbReference type="EMBL" id="GJN16538.1"/>
    </source>
</evidence>
<organism evidence="1 2">
    <name type="scientific">Eleusine coracana subsp. coracana</name>
    <dbReference type="NCBI Taxonomy" id="191504"/>
    <lineage>
        <taxon>Eukaryota</taxon>
        <taxon>Viridiplantae</taxon>
        <taxon>Streptophyta</taxon>
        <taxon>Embryophyta</taxon>
        <taxon>Tracheophyta</taxon>
        <taxon>Spermatophyta</taxon>
        <taxon>Magnoliopsida</taxon>
        <taxon>Liliopsida</taxon>
        <taxon>Poales</taxon>
        <taxon>Poaceae</taxon>
        <taxon>PACMAD clade</taxon>
        <taxon>Chloridoideae</taxon>
        <taxon>Cynodonteae</taxon>
        <taxon>Eleusininae</taxon>
        <taxon>Eleusine</taxon>
    </lineage>
</organism>
<comment type="caution">
    <text evidence="1">The sequence shown here is derived from an EMBL/GenBank/DDBJ whole genome shotgun (WGS) entry which is preliminary data.</text>
</comment>
<dbReference type="PANTHER" id="PTHR33116">
    <property type="entry name" value="REVERSE TRANSCRIPTASE ZINC-BINDING DOMAIN-CONTAINING PROTEIN-RELATED-RELATED"/>
    <property type="match status" value="1"/>
</dbReference>